<dbReference type="Proteomes" id="UP000033072">
    <property type="component" value="Chromosome"/>
</dbReference>
<proteinExistence type="predicted"/>
<dbReference type="AlphaFoldDB" id="A0A0E3S636"/>
<dbReference type="HOGENOM" id="CLU_2461788_0_0_2"/>
<name>A0A0E3S636_9EURY</name>
<reference evidence="1 2" key="1">
    <citation type="submission" date="2014-07" db="EMBL/GenBank/DDBJ databases">
        <title>Methanogenic archaea and the global carbon cycle.</title>
        <authorList>
            <person name="Henriksen J.R."/>
            <person name="Luke J."/>
            <person name="Reinhart S."/>
            <person name="Benedict M.N."/>
            <person name="Youngblut N.D."/>
            <person name="Metcalf M.E."/>
            <person name="Whitaker R.J."/>
            <person name="Metcalf W.W."/>
        </authorList>
    </citation>
    <scope>NUCLEOTIDE SEQUENCE [LARGE SCALE GENOMIC DNA]</scope>
    <source>
        <strain evidence="1 2">Z-7289</strain>
    </source>
</reference>
<organism evidence="1 2">
    <name type="scientific">Methanosarcina lacustris Z-7289</name>
    <dbReference type="NCBI Taxonomy" id="1434111"/>
    <lineage>
        <taxon>Archaea</taxon>
        <taxon>Methanobacteriati</taxon>
        <taxon>Methanobacteriota</taxon>
        <taxon>Stenosarchaea group</taxon>
        <taxon>Methanomicrobia</taxon>
        <taxon>Methanosarcinales</taxon>
        <taxon>Methanosarcinaceae</taxon>
        <taxon>Methanosarcina</taxon>
    </lineage>
</organism>
<dbReference type="KEGG" id="mls:MSLAZ_2650"/>
<evidence type="ECO:0000313" key="2">
    <source>
        <dbReference type="Proteomes" id="UP000033072"/>
    </source>
</evidence>
<keyword evidence="2" id="KW-1185">Reference proteome</keyword>
<evidence type="ECO:0000313" key="1">
    <source>
        <dbReference type="EMBL" id="AKB75911.1"/>
    </source>
</evidence>
<accession>A0A0E3S636</accession>
<gene>
    <name evidence="1" type="ORF">MSLAZ_2650</name>
</gene>
<dbReference type="EMBL" id="CP009515">
    <property type="protein sequence ID" value="AKB75911.1"/>
    <property type="molecule type" value="Genomic_DNA"/>
</dbReference>
<sequence>MTKVKSILPYFFVKICTFKKELKKTEPVFNIQYKISLEGKIFSRANLHFTFSCSSEKWVHIHESLNDSHIHENVSYLTFFASEKFISV</sequence>
<protein>
    <submittedName>
        <fullName evidence="1">Uncharacterized protein</fullName>
    </submittedName>
</protein>